<proteinExistence type="inferred from homology"/>
<evidence type="ECO:0000256" key="4">
    <source>
        <dbReference type="SAM" id="Coils"/>
    </source>
</evidence>
<dbReference type="Proteomes" id="UP000490060">
    <property type="component" value="Unassembled WGS sequence"/>
</dbReference>
<dbReference type="CDD" id="cd17278">
    <property type="entry name" value="RMtype1_S_LdeBORF1052P-TRD2-CR2"/>
    <property type="match status" value="1"/>
</dbReference>
<evidence type="ECO:0000256" key="2">
    <source>
        <dbReference type="ARBA" id="ARBA00022747"/>
    </source>
</evidence>
<comment type="similarity">
    <text evidence="1">Belongs to the type-I restriction system S methylase family.</text>
</comment>
<feature type="domain" description="Type I restriction modification DNA specificity" evidence="5">
    <location>
        <begin position="2"/>
        <end position="184"/>
    </location>
</feature>
<keyword evidence="6" id="KW-0255">Endonuclease</keyword>
<dbReference type="InterPro" id="IPR000055">
    <property type="entry name" value="Restrct_endonuc_typeI_TRD"/>
</dbReference>
<dbReference type="RefSeq" id="WP_172505342.1">
    <property type="nucleotide sequence ID" value="NZ_OENE01000015.1"/>
</dbReference>
<evidence type="ECO:0000313" key="7">
    <source>
        <dbReference type="Proteomes" id="UP000490060"/>
    </source>
</evidence>
<dbReference type="PANTHER" id="PTHR30408">
    <property type="entry name" value="TYPE-1 RESTRICTION ENZYME ECOKI SPECIFICITY PROTEIN"/>
    <property type="match status" value="1"/>
</dbReference>
<reference evidence="6 7" key="1">
    <citation type="submission" date="2017-11" db="EMBL/GenBank/DDBJ databases">
        <authorList>
            <person name="Duchaud E."/>
        </authorList>
    </citation>
    <scope>NUCLEOTIDE SEQUENCE [LARGE SCALE GENOMIC DNA]</scope>
    <source>
        <strain evidence="6 7">TNO010</strain>
    </source>
</reference>
<keyword evidence="4" id="KW-0175">Coiled coil</keyword>
<dbReference type="EMBL" id="OENE01000015">
    <property type="protein sequence ID" value="SOU88800.1"/>
    <property type="molecule type" value="Genomic_DNA"/>
</dbReference>
<dbReference type="GO" id="GO:0003677">
    <property type="term" value="F:DNA binding"/>
    <property type="evidence" value="ECO:0007669"/>
    <property type="project" value="UniProtKB-KW"/>
</dbReference>
<dbReference type="AlphaFoldDB" id="A0A2I2M9S7"/>
<feature type="domain" description="Type I restriction modification DNA specificity" evidence="5">
    <location>
        <begin position="205"/>
        <end position="370"/>
    </location>
</feature>
<protein>
    <submittedName>
        <fullName evidence="6">Restriction endonuclease, type I, HsdS</fullName>
    </submittedName>
</protein>
<dbReference type="GO" id="GO:0009307">
    <property type="term" value="P:DNA restriction-modification system"/>
    <property type="evidence" value="ECO:0007669"/>
    <property type="project" value="UniProtKB-KW"/>
</dbReference>
<evidence type="ECO:0000256" key="3">
    <source>
        <dbReference type="ARBA" id="ARBA00023125"/>
    </source>
</evidence>
<dbReference type="Pfam" id="PF01420">
    <property type="entry name" value="Methylase_S"/>
    <property type="match status" value="2"/>
</dbReference>
<sequence length="399" mass="45021">MELVELSKVCDLKNGFAFKSKDYVEISDTLSCRMSSIRPGGYFDLHHNKRFLPNKFINLYSDYLLKDGDIVIAMTDLAGDPKILGVPTIVKTEGKFLLQNQRVGKLIIKDDKQVFVPYLQYALNRSENKSYYKKFASGGLQINIGKKEILGNKIPLPSLEIQKKIASILEQADKIRQLNKQLIDKYDALTQSLFLEMFGDPVLNPKGWEKVKFNEVGKLDRGKSKHRPRNAPELLGGEYPLIQTGDVANSGGYITKFKSTYSEIGLAQSKMWDSGTLCITIAANIAKTGILTFDACFPDSVVGFIPNEKTNVIYTQFWISFLQKILEDSAPESAQKNINLSILRDLDFMNPPLKLQNEFAERVKIIENQKKQAEVSLQKSEDLFNSLLQKAFKGALVKE</sequence>
<feature type="coiled-coil region" evidence="4">
    <location>
        <begin position="165"/>
        <end position="192"/>
    </location>
</feature>
<keyword evidence="3" id="KW-0238">DNA-binding</keyword>
<dbReference type="InterPro" id="IPR052021">
    <property type="entry name" value="Type-I_RS_S_subunit"/>
</dbReference>
<organism evidence="6 7">
    <name type="scientific">Tenacibaculum finnmarkense genomovar ulcerans</name>
    <dbReference type="NCBI Taxonomy" id="2781388"/>
    <lineage>
        <taxon>Bacteria</taxon>
        <taxon>Pseudomonadati</taxon>
        <taxon>Bacteroidota</taxon>
        <taxon>Flavobacteriia</taxon>
        <taxon>Flavobacteriales</taxon>
        <taxon>Flavobacteriaceae</taxon>
        <taxon>Tenacibaculum</taxon>
        <taxon>Tenacibaculum finnmarkense</taxon>
    </lineage>
</organism>
<dbReference type="Gene3D" id="3.90.220.20">
    <property type="entry name" value="DNA methylase specificity domains"/>
    <property type="match status" value="2"/>
</dbReference>
<dbReference type="CDD" id="cd17282">
    <property type="entry name" value="RMtype1_S_Eco16444ORF1681_TRD1-CR1_like"/>
    <property type="match status" value="1"/>
</dbReference>
<evidence type="ECO:0000259" key="5">
    <source>
        <dbReference type="Pfam" id="PF01420"/>
    </source>
</evidence>
<evidence type="ECO:0000256" key="1">
    <source>
        <dbReference type="ARBA" id="ARBA00010923"/>
    </source>
</evidence>
<keyword evidence="6" id="KW-0378">Hydrolase</keyword>
<keyword evidence="6" id="KW-0540">Nuclease</keyword>
<accession>A0A2I2M9S7</accession>
<name>A0A2I2M9S7_9FLAO</name>
<evidence type="ECO:0000313" key="6">
    <source>
        <dbReference type="EMBL" id="SOU88800.1"/>
    </source>
</evidence>
<dbReference type="PANTHER" id="PTHR30408:SF12">
    <property type="entry name" value="TYPE I RESTRICTION ENZYME MJAVIII SPECIFICITY SUBUNIT"/>
    <property type="match status" value="1"/>
</dbReference>
<dbReference type="Gene3D" id="1.10.287.1120">
    <property type="entry name" value="Bipartite methylase S protein"/>
    <property type="match status" value="1"/>
</dbReference>
<keyword evidence="2" id="KW-0680">Restriction system</keyword>
<dbReference type="SUPFAM" id="SSF116734">
    <property type="entry name" value="DNA methylase specificity domain"/>
    <property type="match status" value="2"/>
</dbReference>
<gene>
    <name evidence="6" type="ORF">TNO010_220241</name>
</gene>
<dbReference type="InterPro" id="IPR044946">
    <property type="entry name" value="Restrct_endonuc_typeI_TRD_sf"/>
</dbReference>
<dbReference type="GO" id="GO:0004519">
    <property type="term" value="F:endonuclease activity"/>
    <property type="evidence" value="ECO:0007669"/>
    <property type="project" value="UniProtKB-KW"/>
</dbReference>